<feature type="compositionally biased region" description="Low complexity" evidence="1">
    <location>
        <begin position="93"/>
        <end position="110"/>
    </location>
</feature>
<reference evidence="2 3" key="1">
    <citation type="submission" date="2024-11" db="EMBL/GenBank/DDBJ databases">
        <title>Adaptive evolution of stress response genes in parasites aligns with host niche diversity.</title>
        <authorList>
            <person name="Hahn C."/>
            <person name="Resl P."/>
        </authorList>
    </citation>
    <scope>NUCLEOTIDE SEQUENCE [LARGE SCALE GENOMIC DNA]</scope>
    <source>
        <strain evidence="2">EGGRZ-B1_66</strain>
        <tissue evidence="2">Body</tissue>
    </source>
</reference>
<comment type="caution">
    <text evidence="2">The sequence shown here is derived from an EMBL/GenBank/DDBJ whole genome shotgun (WGS) entry which is preliminary data.</text>
</comment>
<gene>
    <name evidence="2" type="ORF">Ciccas_007668</name>
</gene>
<dbReference type="Proteomes" id="UP001626550">
    <property type="component" value="Unassembled WGS sequence"/>
</dbReference>
<accession>A0ABD2Q2B3</accession>
<feature type="region of interest" description="Disordered" evidence="1">
    <location>
        <begin position="1"/>
        <end position="21"/>
    </location>
</feature>
<keyword evidence="3" id="KW-1185">Reference proteome</keyword>
<proteinExistence type="predicted"/>
<feature type="region of interest" description="Disordered" evidence="1">
    <location>
        <begin position="44"/>
        <end position="73"/>
    </location>
</feature>
<dbReference type="EMBL" id="JBJKFK010001210">
    <property type="protein sequence ID" value="KAL3313729.1"/>
    <property type="molecule type" value="Genomic_DNA"/>
</dbReference>
<evidence type="ECO:0000313" key="3">
    <source>
        <dbReference type="Proteomes" id="UP001626550"/>
    </source>
</evidence>
<feature type="region of interest" description="Disordered" evidence="1">
    <location>
        <begin position="85"/>
        <end position="133"/>
    </location>
</feature>
<organism evidence="2 3">
    <name type="scientific">Cichlidogyrus casuarinus</name>
    <dbReference type="NCBI Taxonomy" id="1844966"/>
    <lineage>
        <taxon>Eukaryota</taxon>
        <taxon>Metazoa</taxon>
        <taxon>Spiralia</taxon>
        <taxon>Lophotrochozoa</taxon>
        <taxon>Platyhelminthes</taxon>
        <taxon>Monogenea</taxon>
        <taxon>Monopisthocotylea</taxon>
        <taxon>Dactylogyridea</taxon>
        <taxon>Ancyrocephalidae</taxon>
        <taxon>Cichlidogyrus</taxon>
    </lineage>
</organism>
<sequence length="167" mass="17466">MAPVQKRTRGGREPALEKQESSEWLGRVMLSNMCLKGAWVGTGGEKEEVEGCSRPVGSDKVAVAKRPKPGDTYALMRDDVTMGVDGKRACEGSSDSKSMSPASEASSPRSLVRPGGGHALRGPDGTGTAHDCKGGVRNGVWSCSGAARLNSNAGLVLATTLNREQHD</sequence>
<protein>
    <submittedName>
        <fullName evidence="2">Uncharacterized protein</fullName>
    </submittedName>
</protein>
<feature type="compositionally biased region" description="Basic and acidic residues" evidence="1">
    <location>
        <begin position="10"/>
        <end position="21"/>
    </location>
</feature>
<evidence type="ECO:0000256" key="1">
    <source>
        <dbReference type="SAM" id="MobiDB-lite"/>
    </source>
</evidence>
<dbReference type="AlphaFoldDB" id="A0ABD2Q2B3"/>
<name>A0ABD2Q2B3_9PLAT</name>
<evidence type="ECO:0000313" key="2">
    <source>
        <dbReference type="EMBL" id="KAL3313729.1"/>
    </source>
</evidence>